<proteinExistence type="predicted"/>
<dbReference type="RefSeq" id="WP_074836584.1">
    <property type="nucleotide sequence ID" value="NZ_FNYY01000006.1"/>
</dbReference>
<name>A0A975WA68_9RHOB</name>
<dbReference type="SMART" id="SM00858">
    <property type="entry name" value="SAF"/>
    <property type="match status" value="1"/>
</dbReference>
<dbReference type="CDD" id="cd11613">
    <property type="entry name" value="SAF_AH_GD"/>
    <property type="match status" value="1"/>
</dbReference>
<dbReference type="AlphaFoldDB" id="A0A975WA68"/>
<feature type="domain" description="SAF" evidence="2">
    <location>
        <begin position="12"/>
        <end position="86"/>
    </location>
</feature>
<dbReference type="GeneID" id="80818453"/>
<evidence type="ECO:0000256" key="1">
    <source>
        <dbReference type="ARBA" id="ARBA00023239"/>
    </source>
</evidence>
<dbReference type="GO" id="GO:0016829">
    <property type="term" value="F:lyase activity"/>
    <property type="evidence" value="ECO:0007669"/>
    <property type="project" value="UniProtKB-KW"/>
</dbReference>
<dbReference type="EMBL" id="FNYY01000006">
    <property type="protein sequence ID" value="SEJ50273.1"/>
    <property type="molecule type" value="Genomic_DNA"/>
</dbReference>
<keyword evidence="1" id="KW-0456">Lyase</keyword>
<sequence>MTPVAHTVGADDMVAYLLADVAAGAETSLQGAATGAVTAQDAISVFHKIALRPIRAGETVWRGGWPIGRATADIAAGAHVHTHNLVSAHATISKESK</sequence>
<evidence type="ECO:0000313" key="3">
    <source>
        <dbReference type="EMBL" id="SEJ50273.1"/>
    </source>
</evidence>
<organism evidence="3 4">
    <name type="scientific">Marinovum algicola</name>
    <dbReference type="NCBI Taxonomy" id="42444"/>
    <lineage>
        <taxon>Bacteria</taxon>
        <taxon>Pseudomonadati</taxon>
        <taxon>Pseudomonadota</taxon>
        <taxon>Alphaproteobacteria</taxon>
        <taxon>Rhodobacterales</taxon>
        <taxon>Roseobacteraceae</taxon>
        <taxon>Marinovum</taxon>
    </lineage>
</organism>
<accession>A0A975WA68</accession>
<comment type="caution">
    <text evidence="3">The sequence shown here is derived from an EMBL/GenBank/DDBJ whole genome shotgun (WGS) entry which is preliminary data.</text>
</comment>
<protein>
    <submittedName>
        <fullName evidence="3">SAF domain-containing protein</fullName>
    </submittedName>
</protein>
<dbReference type="InterPro" id="IPR013974">
    <property type="entry name" value="SAF"/>
</dbReference>
<reference evidence="3 4" key="1">
    <citation type="submission" date="2016-10" db="EMBL/GenBank/DDBJ databases">
        <authorList>
            <person name="Varghese N."/>
            <person name="Submissions S."/>
        </authorList>
    </citation>
    <scope>NUCLEOTIDE SEQUENCE [LARGE SCALE GENOMIC DNA]</scope>
    <source>
        <strain evidence="3 4">FF3</strain>
    </source>
</reference>
<dbReference type="Gene3D" id="2.30.130.110">
    <property type="match status" value="1"/>
</dbReference>
<dbReference type="InterPro" id="IPR044144">
    <property type="entry name" value="SAF_UxaA/GarD"/>
</dbReference>
<gene>
    <name evidence="3" type="ORF">SAMN04487940_106197</name>
</gene>
<dbReference type="Proteomes" id="UP000182932">
    <property type="component" value="Unassembled WGS sequence"/>
</dbReference>
<evidence type="ECO:0000259" key="2">
    <source>
        <dbReference type="SMART" id="SM00858"/>
    </source>
</evidence>
<keyword evidence="4" id="KW-1185">Reference proteome</keyword>
<evidence type="ECO:0000313" key="4">
    <source>
        <dbReference type="Proteomes" id="UP000182932"/>
    </source>
</evidence>